<feature type="active site" description="Proton acceptor; for dehydratase activity" evidence="9">
    <location>
        <position position="2524"/>
    </location>
</feature>
<dbReference type="InterPro" id="IPR020807">
    <property type="entry name" value="PKS_DH"/>
</dbReference>
<dbReference type="EMBL" id="JAFMOF010000004">
    <property type="protein sequence ID" value="MBO0656346.1"/>
    <property type="molecule type" value="Genomic_DNA"/>
</dbReference>
<feature type="domain" description="Ketosynthase family 3 (KS3)" evidence="13">
    <location>
        <begin position="4873"/>
        <end position="5291"/>
    </location>
</feature>
<comment type="pathway">
    <text evidence="2">Antibiotic biosynthesis.</text>
</comment>
<dbReference type="Pfam" id="PF18369">
    <property type="entry name" value="PKS_DE"/>
    <property type="match status" value="2"/>
</dbReference>
<dbReference type="Pfam" id="PF00698">
    <property type="entry name" value="Acyl_transf_1"/>
    <property type="match status" value="5"/>
</dbReference>
<dbReference type="Pfam" id="PF08659">
    <property type="entry name" value="KR"/>
    <property type="match status" value="5"/>
</dbReference>
<keyword evidence="16" id="KW-1185">Reference proteome</keyword>
<name>A0A939FTD8_9ACTN</name>
<evidence type="ECO:0000256" key="8">
    <source>
        <dbReference type="ARBA" id="ARBA00023315"/>
    </source>
</evidence>
<evidence type="ECO:0000313" key="15">
    <source>
        <dbReference type="EMBL" id="MBO0656346.1"/>
    </source>
</evidence>
<dbReference type="Gene3D" id="3.40.47.10">
    <property type="match status" value="5"/>
</dbReference>
<dbReference type="PROSITE" id="PS00012">
    <property type="entry name" value="PHOSPHOPANTETHEINE"/>
    <property type="match status" value="4"/>
</dbReference>
<dbReference type="RefSeq" id="WP_207248403.1">
    <property type="nucleotide sequence ID" value="NZ_JAFMOF010000004.1"/>
</dbReference>
<feature type="domain" description="Carrier" evidence="12">
    <location>
        <begin position="3232"/>
        <end position="3307"/>
    </location>
</feature>
<evidence type="ECO:0000256" key="9">
    <source>
        <dbReference type="PROSITE-ProRule" id="PRU01363"/>
    </source>
</evidence>
<dbReference type="InterPro" id="IPR057326">
    <property type="entry name" value="KR_dom"/>
</dbReference>
<accession>A0A939FTD8</accession>
<evidence type="ECO:0000256" key="2">
    <source>
        <dbReference type="ARBA" id="ARBA00004792"/>
    </source>
</evidence>
<organism evidence="15 16">
    <name type="scientific">Streptomyces triculaminicus</name>
    <dbReference type="NCBI Taxonomy" id="2816232"/>
    <lineage>
        <taxon>Bacteria</taxon>
        <taxon>Bacillati</taxon>
        <taxon>Actinomycetota</taxon>
        <taxon>Actinomycetes</taxon>
        <taxon>Kitasatosporales</taxon>
        <taxon>Streptomycetaceae</taxon>
        <taxon>Streptomyces</taxon>
    </lineage>
</organism>
<keyword evidence="6" id="KW-0045">Antibiotic biosynthesis</keyword>
<dbReference type="InterPro" id="IPR014043">
    <property type="entry name" value="Acyl_transferase_dom"/>
</dbReference>
<evidence type="ECO:0000259" key="12">
    <source>
        <dbReference type="PROSITE" id="PS50075"/>
    </source>
</evidence>
<dbReference type="GO" id="GO:0033068">
    <property type="term" value="P:macrolide biosynthetic process"/>
    <property type="evidence" value="ECO:0007669"/>
    <property type="project" value="UniProtKB-ARBA"/>
</dbReference>
<evidence type="ECO:0000256" key="10">
    <source>
        <dbReference type="SAM" id="Coils"/>
    </source>
</evidence>
<keyword evidence="8" id="KW-0012">Acyltransferase</keyword>
<keyword evidence="10" id="KW-0175">Coiled coil</keyword>
<keyword evidence="5" id="KW-0808">Transferase</keyword>
<dbReference type="Gene3D" id="1.10.1200.10">
    <property type="entry name" value="ACP-like"/>
    <property type="match status" value="4"/>
</dbReference>
<dbReference type="Pfam" id="PF08990">
    <property type="entry name" value="Docking"/>
    <property type="match status" value="1"/>
</dbReference>
<dbReference type="PROSITE" id="PS52004">
    <property type="entry name" value="KS3_2"/>
    <property type="match status" value="5"/>
</dbReference>
<feature type="region of interest" description="C-terminal hotdog fold" evidence="9">
    <location>
        <begin position="2628"/>
        <end position="2769"/>
    </location>
</feature>
<feature type="active site" description="Proton donor; for dehydratase activity" evidence="9">
    <location>
        <position position="2691"/>
    </location>
</feature>
<dbReference type="Gene3D" id="3.40.50.720">
    <property type="entry name" value="NAD(P)-binding Rossmann-like Domain"/>
    <property type="match status" value="5"/>
</dbReference>
<dbReference type="SUPFAM" id="SSF53901">
    <property type="entry name" value="Thiolase-like"/>
    <property type="match status" value="5"/>
</dbReference>
<gene>
    <name evidence="15" type="ORF">J1792_27360</name>
</gene>
<dbReference type="InterPro" id="IPR009081">
    <property type="entry name" value="PP-bd_ACP"/>
</dbReference>
<dbReference type="PANTHER" id="PTHR43775">
    <property type="entry name" value="FATTY ACID SYNTHASE"/>
    <property type="match status" value="1"/>
</dbReference>
<dbReference type="SUPFAM" id="SSF51735">
    <property type="entry name" value="NAD(P)-binding Rossmann-fold domains"/>
    <property type="match status" value="10"/>
</dbReference>
<dbReference type="InterPro" id="IPR014030">
    <property type="entry name" value="Ketoacyl_synth_N"/>
</dbReference>
<dbReference type="Proteomes" id="UP000664781">
    <property type="component" value="Unassembled WGS sequence"/>
</dbReference>
<dbReference type="InterPro" id="IPR001227">
    <property type="entry name" value="Ac_transferase_dom_sf"/>
</dbReference>
<dbReference type="SUPFAM" id="SSF55048">
    <property type="entry name" value="Probable ACP-binding domain of malonyl-CoA ACP transacylase"/>
    <property type="match status" value="5"/>
</dbReference>
<dbReference type="Pfam" id="PF16197">
    <property type="entry name" value="KAsynt_C_assoc"/>
    <property type="match status" value="5"/>
</dbReference>
<dbReference type="Pfam" id="PF21089">
    <property type="entry name" value="PKS_DH_N"/>
    <property type="match status" value="1"/>
</dbReference>
<feature type="domain" description="Ketosynthase family 3 (KS3)" evidence="13">
    <location>
        <begin position="6343"/>
        <end position="6769"/>
    </location>
</feature>
<dbReference type="SMART" id="SM00825">
    <property type="entry name" value="PKS_KS"/>
    <property type="match status" value="5"/>
</dbReference>
<dbReference type="GO" id="GO:0031177">
    <property type="term" value="F:phosphopantetheine binding"/>
    <property type="evidence" value="ECO:0007669"/>
    <property type="project" value="InterPro"/>
</dbReference>
<dbReference type="InterPro" id="IPR049551">
    <property type="entry name" value="PKS_DH_C"/>
</dbReference>
<dbReference type="InterPro" id="IPR016036">
    <property type="entry name" value="Malonyl_transacylase_ACP-bd"/>
</dbReference>
<evidence type="ECO:0000313" key="16">
    <source>
        <dbReference type="Proteomes" id="UP000664781"/>
    </source>
</evidence>
<dbReference type="InterPro" id="IPR055123">
    <property type="entry name" value="SpnB-like_Rossmann"/>
</dbReference>
<dbReference type="SMART" id="SM00823">
    <property type="entry name" value="PKS_PP"/>
    <property type="match status" value="4"/>
</dbReference>
<dbReference type="GO" id="GO:0004315">
    <property type="term" value="F:3-oxoacyl-[acyl-carrier-protein] synthase activity"/>
    <property type="evidence" value="ECO:0007669"/>
    <property type="project" value="InterPro"/>
</dbReference>
<dbReference type="Pfam" id="PF00109">
    <property type="entry name" value="ketoacyl-synt"/>
    <property type="match status" value="5"/>
</dbReference>
<keyword evidence="4" id="KW-0597">Phosphoprotein</keyword>
<evidence type="ECO:0000256" key="6">
    <source>
        <dbReference type="ARBA" id="ARBA00023194"/>
    </source>
</evidence>
<dbReference type="SMART" id="SM01294">
    <property type="entry name" value="PKS_PP_betabranch"/>
    <property type="match status" value="4"/>
</dbReference>
<dbReference type="Pfam" id="PF14765">
    <property type="entry name" value="PS-DH"/>
    <property type="match status" value="1"/>
</dbReference>
<dbReference type="GO" id="GO:0006633">
    <property type="term" value="P:fatty acid biosynthetic process"/>
    <property type="evidence" value="ECO:0007669"/>
    <property type="project" value="InterPro"/>
</dbReference>
<feature type="domain" description="Ketosynthase family 3 (KS3)" evidence="13">
    <location>
        <begin position="34"/>
        <end position="452"/>
    </location>
</feature>
<dbReference type="FunFam" id="1.10.1200.10:FF:000007">
    <property type="entry name" value="Probable polyketide synthase pks17"/>
    <property type="match status" value="3"/>
</dbReference>
<dbReference type="InterPro" id="IPR016035">
    <property type="entry name" value="Acyl_Trfase/lysoPLipase"/>
</dbReference>
<dbReference type="PANTHER" id="PTHR43775:SF51">
    <property type="entry name" value="INACTIVE PHENOLPHTHIOCEROL SYNTHESIS POLYKETIDE SYNTHASE TYPE I PKS1-RELATED"/>
    <property type="match status" value="1"/>
</dbReference>
<feature type="domain" description="Carrier" evidence="12">
    <location>
        <begin position="4777"/>
        <end position="4852"/>
    </location>
</feature>
<feature type="region of interest" description="Disordered" evidence="11">
    <location>
        <begin position="7701"/>
        <end position="7766"/>
    </location>
</feature>
<dbReference type="SUPFAM" id="SSF47336">
    <property type="entry name" value="ACP-like"/>
    <property type="match status" value="4"/>
</dbReference>
<dbReference type="Gene3D" id="3.30.70.3290">
    <property type="match status" value="5"/>
</dbReference>
<dbReference type="Gene3D" id="6.10.140.1830">
    <property type="match status" value="2"/>
</dbReference>
<dbReference type="InterPro" id="IPR036291">
    <property type="entry name" value="NAD(P)-bd_dom_sf"/>
</dbReference>
<evidence type="ECO:0000256" key="3">
    <source>
        <dbReference type="ARBA" id="ARBA00022450"/>
    </source>
</evidence>
<evidence type="ECO:0000259" key="14">
    <source>
        <dbReference type="PROSITE" id="PS52019"/>
    </source>
</evidence>
<dbReference type="InterPro" id="IPR042104">
    <property type="entry name" value="PKS_dehydratase_sf"/>
</dbReference>
<dbReference type="CDD" id="cd00833">
    <property type="entry name" value="PKS"/>
    <property type="match status" value="5"/>
</dbReference>
<feature type="domain" description="Ketosynthase family 3 (KS3)" evidence="13">
    <location>
        <begin position="3329"/>
        <end position="3754"/>
    </location>
</feature>
<dbReference type="Gene3D" id="3.10.129.110">
    <property type="entry name" value="Polyketide synthase dehydratase"/>
    <property type="match status" value="1"/>
</dbReference>
<evidence type="ECO:0000259" key="13">
    <source>
        <dbReference type="PROSITE" id="PS52004"/>
    </source>
</evidence>
<dbReference type="NCBIfam" id="NF045894">
    <property type="entry name" value="PKS_plus_SDR"/>
    <property type="match status" value="2"/>
</dbReference>
<dbReference type="InterPro" id="IPR032821">
    <property type="entry name" value="PKS_assoc"/>
</dbReference>
<dbReference type="Gene3D" id="3.40.366.10">
    <property type="entry name" value="Malonyl-Coenzyme A Acyl Carrier Protein, domain 2"/>
    <property type="match status" value="5"/>
</dbReference>
<protein>
    <submittedName>
        <fullName evidence="15">SDR family NAD(P)-dependent oxidoreductase</fullName>
    </submittedName>
</protein>
<comment type="cofactor">
    <cofactor evidence="1">
        <name>pantetheine 4'-phosphate</name>
        <dbReference type="ChEBI" id="CHEBI:47942"/>
    </cofactor>
</comment>
<reference evidence="15" key="1">
    <citation type="submission" date="2021-03" db="EMBL/GenBank/DDBJ databases">
        <title>Streptomyces strains.</title>
        <authorList>
            <person name="Lund M.B."/>
            <person name="Toerring T."/>
        </authorList>
    </citation>
    <scope>NUCLEOTIDE SEQUENCE</scope>
    <source>
        <strain evidence="15">JCM 4242</strain>
    </source>
</reference>
<dbReference type="InterPro" id="IPR036736">
    <property type="entry name" value="ACP-like_sf"/>
</dbReference>
<dbReference type="InterPro" id="IPR015083">
    <property type="entry name" value="NorB/c/GfsB-D-like_docking"/>
</dbReference>
<dbReference type="InterPro" id="IPR014031">
    <property type="entry name" value="Ketoacyl_synth_C"/>
</dbReference>
<keyword evidence="7" id="KW-0511">Multifunctional enzyme</keyword>
<dbReference type="PROSITE" id="PS50075">
    <property type="entry name" value="CARRIER"/>
    <property type="match status" value="4"/>
</dbReference>
<feature type="region of interest" description="N-terminal hotdog fold" evidence="9">
    <location>
        <begin position="2492"/>
        <end position="2615"/>
    </location>
</feature>
<evidence type="ECO:0000256" key="11">
    <source>
        <dbReference type="SAM" id="MobiDB-lite"/>
    </source>
</evidence>
<feature type="domain" description="Carrier" evidence="12">
    <location>
        <begin position="6244"/>
        <end position="6319"/>
    </location>
</feature>
<comment type="caution">
    <text evidence="15">The sequence shown here is derived from an EMBL/GenBank/DDBJ whole genome shotgun (WGS) entry which is preliminary data.</text>
</comment>
<dbReference type="FunFam" id="3.40.366.10:FF:000002">
    <property type="entry name" value="Probable polyketide synthase 2"/>
    <property type="match status" value="5"/>
</dbReference>
<feature type="coiled-coil region" evidence="10">
    <location>
        <begin position="2"/>
        <end position="35"/>
    </location>
</feature>
<dbReference type="SMART" id="SM00826">
    <property type="entry name" value="PKS_DH"/>
    <property type="match status" value="1"/>
</dbReference>
<feature type="domain" description="Carrier" evidence="12">
    <location>
        <begin position="1507"/>
        <end position="1585"/>
    </location>
</feature>
<proteinExistence type="predicted"/>
<feature type="domain" description="PKS/mFAS DH" evidence="14">
    <location>
        <begin position="2492"/>
        <end position="2769"/>
    </location>
</feature>
<dbReference type="InterPro" id="IPR050091">
    <property type="entry name" value="PKS_NRPS_Biosynth_Enz"/>
</dbReference>
<sequence>MANREEKVVAALRAALKETERLREQNRDLLEASREPIAIVGMSCRLPGGVRSPEDLWELVASGGDGVGDFPTDRGWDLSDPDVPYVRQGGFVDDATTFDAGLFGISPREAMAMDPQQRLVMEASWEAFERAGLPPEQLQDRRVGVFVGASNSGYGAGAVELPEEIAGHALTGTANSVISGRVAYAFGLEGPAVTVDTACSSSLVALHLAVQALRNGDCSLALVGGVAVMPTPATFAEFSKQDGLSASGRCKSYAAGADGTGWGEGVGVLLVERLSDARRNGHQVLAVVRGSAVNQDGASNGLTAPNGPSQRRVIRQALANAKLTPADVDVVEGHGTGTKLGDPIEAQALLTTYGKGRPAETPLWLGSLKSNIGHTQAASGVAGVIKMVMAMRHGVLPKTLHVDAPTPHVDWSRGAVELLSEARDWPEPGRPRRAGVSSFGVSGTNAHIIVEQAPSERVPSADNADSAEPAEATTVRRPGVLPWILSGRTREALAAQAARLLTHLTGTTGITGFDPADIATSLVTTRTTLDHRAVVIGADTAEFVRGLTELAEGRDADEVVRRSASGPGQDGAVFVFPGQGSQWVGMAVGLLESSPVFAWWIEECERALSGFVDWSLTDVLRAEAGVGWFERVDVVQPVLWAVMVALAETWRAAGVAPAAVVGHSQGEIAAAVVAGGLSVQDGARVVALRSRAIAEVLAGQGGMVSLALSCSDAEELIASWGGEISVAAVNGPTATVVSGSAGALEHLLASCEQGGIRARRIPVDYASHSHHVEQIEQRLLTDLAPLAPRPTDTPYYSAVTAEPLDTSALDARYWYENLRRTVRFEDTARALLEAGLTTFIEVSAHPVLTMGLEEVVDDTGHPTTVLATLRRDHGDQRQWLTALAQAHVHGVRVDWRAVLAPYGGRTVGLPTYAFQRQRFWPEAGVPAAPRAAAPVDPAEAKFWAAVESEDVEAVAATLGLGAGTGAGAGADEGADSGLGTLLPALSAWRRGRREQSVMDSWRYRVHWCPVTGQGTARLSGRWLLVLPPDGSAPAHLTAALRRHGADVVEVRPAATGLDRASLVDLVRTAMEPAGDEFGGVLSLLATDETELAPDVPAGAASTLALLQALGDLGVEAPLWCATRGAVSVGRSDPAPRPVQAAVWGVGRVAALELPGRWGGLVDLPESLQTLDGDGPDARAAARLAAVLTGDEDQVAVRGSGIFARRLVRAAPALPTGAGREPSITGWEPRGTVLITGGTGALGAEVARWLAGRGAEHLVLTSRGGPDAPGAYELVEEIRALGAEATVVACDVADRDALTAVLRDHPVTAVVHAAGIVRTVPVTEAGPADLAEEFRAKVTGAAHLHELLADTPLDAFVLFSSIAAVWGSGHQSVYAGANAYLDALAEQRRAAGLPATSVAWGAWAEGGMATRDGAMDTLRRRGLAPMPHELCLAALATAVDQDETCLTVADVDWVRFAETFTATRPSPLIGELPEVREALRPEAATAPEQATDRTPALPTLLDGVAEHEHAHVLLELVRAETASVLGYQDLAAVEAERSFKDLGIDSLTAVGVRNRLARATGLSLPVTLLFDQPNPRAVSRFLSDRLAGTDSGAAAGACAAIAQDDDPIAIVSMSCRFPGDVRSPEQLWNLVAAGTDALSDFPADRGWDLDDADVTFARKGGFVYDATEFDPDLFGISPRESVAMDPQQRLLLEASWELFERAGINPHGLRGIPAGVFVGASASGYGAGIPVPEEVTGHALAGTANSVISGRVAYTFGLEGPAVTVDTACSSSLVALHLATQALRNGECSMALAGGVAVMATPGAFTEFSRQGGLAGDGRCKPFAAAADGTGWGEGVGLLLLERLSDARRNGHQVLAVVRGSAVNQDGASNGLTAPNGPSQQRVIRQALANSGLVASDVDVVEAHGTGTTLGDPIEAQALLATYGRERDADRPLWLGSLKSNIGHTQAASGVAGVIKMVMAMRHGVLPKTLHIDRPTPHVDWTEGAVELLTEDRPWPGTDGPRRAGVSSFGVSGTNVHAIIESIVDEPSAPAPAEAEPASVSPAVVPWLLSGRSDEALTAQAETLLALIDADPAPHPADIGRSLVLGRATLDHRAVVLGADRDTLRQGLAALAAGGRSAPNAVTGSGDGGRLAFLFPGQGAQRAGMGRGLYAAFPVFADALDEVCARMDGSLDRPLREVLFGDGGVIDQTVYAQPALFALEVALFRLLESWGVKPDYLLGHSIGELAAAHVAGVLSLDDACTLVAARGRLMQALPAGGAMLAVEGGESEIAEALASYENRVGIAAINGPTSVVISGDADVVAELEAMWREAGRRVKRLTVSHAFHSPRMDAMLDEFADVAGGLSFHAPQLPIVSNVTGELADPEEIRTPGYWVRHVREAVRFADGVTTLHHKGVTTLIELGPDGVLTAMAQQSVDGALAVPALRGDRDDAEALLTALSRAHVHGTAVDWAAFFAPYGARTVDLPTYAFQRRRFWPETRHFTGDLAAVGLGSAGHPLLGAALPLPGGEGVVLTGRLSATAQPWLAEHVVLDSIVFPGTGFVELALRAGKQIKCPTLEELTLEAPLVLPAQGAVQIQVSVLTVAGERQIEIYSRPDAPDGTAEWTRHATGVLAPAGYDTAPPARLEWPPSGTREADLTGMYETLSDAGLAYGPVFRGIRTVRVPDTGHEVYAEVALPEQAHADAAAFGVHPALLDAVLQTIGPGGLIEDPSNVHLPFAWQGVSLHAVGASVLRARLTPTGPDTVCVEVYDTTGEPVAAIRSLVLRQVSREQIRHAAETGRDDSLFAVSWTPAPTAERRPAPLPLSAPGDWDALAEPGQPVPDVVAVRMPEGDLHGTAHELLALVRSWLDDERFASATLAVVSRGAVSVDGEDIDLAAAAAWGLVRSAQSEQPGRLVLADLDDTDASADALADVMGLDEPQVAVRDGKVFVPRLTRASALRPAADDKPGPRAPHPLGTVLVTGGTGALGSLLARHLVNAYGIRHLVLTSRRGPDAPGACELLAELRDLGAEATAVACDVSDRAALAAVIAAIPDAHPLTGVVHTAGVIDDGVIGAMTPERLDAVLAPKADAALHLHELTAGLDLAMFVMYSSASATFGTPGQANYAAANAALDALARRRRTAGLPGVSLGWGMWAQAGTLSVGLGEVDRARIGWAGTGMSDEEGLALFDRAVAHGLPHLLPMKLDLAALREETAGQQPVPALLRALVSPRARRALAAADATSLTGRLEGLSPTERKQQLTALVLAEVAAVLGHASASAVEPGRAFKELGFDSLTSVELRNRINAATGLRLPATLVFDHPSPTALAERLHEDLAGAPAPVAVRSQAAPRSGAKADDPIVIVGMSCRFPGGASSPEGLWRLVESGTDAISAFPTDRGWDLDALHHPDPQAPGSSAAREGGFVYDADEFDAGLFGISPREALAMDPQQRLLMESAWEALEGAGIAPMSLRGEQVGVFMGVASSLYGLGGPLPPEVEGLSLTGTSTSVASGRIAYTFGLEGPAMTVDTACSSSLVALHLAVQALRSGECDMALAGGATVMATPGIFTEFSRQNGVAANGRCKSFSADADGTGWAEGAGVLIVERLSEARRRGHEVLAVVRGSAVNQDGASNGLTAPNGPSQQRVIRQALENAGLTTADVDAVEAHGTGTALGDPIEAQALLATYGQDRTEGNPLWLGSIKSNIGHAQPAAGVAGVVKMVMAMRHGVLPRTLHVDQPSPHVDWADGAVELLTENRPWETDGRPRRAGVSSFGVSGTNAHIILESAPEEEPAADRDPARTAPAHLPWLLSAKTETALRAQAERLASFLDGADDYAAVDIGTSLSCGRTPLEHRAVVVGSGHDTYLSGLTDLAHGRPGTHTVRGTAEQGRTAFLFTGQGAQRAGMGRELYETFPAFAEALDSIAERLDARLDRPIREVLFGEGDAIDQTVYTQAALFALEVSLFRLMESWGMRPDFLLGHSIGELAAAHVAGVLSLDDACTLVAARGRLMQALPPGGAMLAVEGDESEVAEVLASYENRVGIAAVNGPTSVVVSGDADAVAELEAVWREAGRRVKRLTVSHAFHSPRMDAMLDEFADVAGKLAFRAPRIPLVSNVTGELADPDEIRTPEYWVRHVREAVRFADGVRYLRAEGVTRFLELGPDAVLATMAQRGLDEIGSDDEFVTRVAVAALRAGRDETQSLLLAVAAVYVHGADVHWAEVYGPWGGRKTVLPTYAFQRERYWLSPEQPAAGEQRTSDPAEERFWSAVDSGNLEEVSHTLELATGDGASDGLGSVLPALTAWRRKRKDRTTVDSWRYQVAWQPLPARAGGTLEGRWLLITPGDGTDEALARALRDGGATAVVELTVTAEQAADRSALAELLDGVDEVSGAVLAPRADGAAWTAALVPALAAATDGVPLWCVTRGAVSVGRSDRLTDPARAQVWGVGRVAALEYPHLWGGLIDLPDEDGLDDRAAARLVTVLADRTEGAEDQVAVRGSGVFGRRLRPAVPVVSGAGDAWVPSGPVLITGGTGGLGGEVARWLAGRGARRLVLASRRGPDAPGVAELVAELAESGTEAVVVACDVSDREALAVVLAQHPVTAVVHAAGTDRSARLDALDRAELADVLSAKANGAQYLDELLADTPLERFVMFSSISGTWGSAGQAAYSAANAHLDALAEHRRQRGAAATAVAFGPWASGGMAAAGETDAYLRRIGLRTLAPELALAALGEALDGAPATTVTVADVDWARFAPAFTATRPSPLLADVPEARDVLSDRTNGRDGDTDGHASAAGDARARWAGRLAALPAGQRPHTVLDLVRTQVASVLGYADPAAVESGRAFTDLGFDSLTAVELRNRLSEATGLRLPGTLVFDHPTAAALSRHLLARLGPAEDSARPGAGLAGRPVATDDPIVIVGMSCRYPGGAASPEALWDLVASGRDGISAFPTDRGWDLSATDASYTRAGGFLPDATEFDAALFGISPREALGMDPQQRLLLEASWELLERAGISPYALRGSRTGVFVGASNSFYGADADPDSDELTGHFLTGTANSVMSGRISYTLGLEGPAVTVDTACSSSLVALHWAVQALRSGECDMALAGGVTVMPSPGIFAEFDRQGGLASDGRCKAFSDAADGTGWSEGVGMLLVERLSDARRNGHQVLAVVRGSAVNQDGASNGLTAPNGPSQQRVIRQALENAGLTTADVDAVEAHGTGTALGDPIEAQALLATYGQEREVDRPLWIGSLKSNIGHTQAASGVAGVIKMVQAMYHGVLPKTLHVDEPSSHVDWSAGAVELLTEARDWPGSDRPRRAGVSSFGVSGTNAHLIIEAPPAHDAAETVVREAAPPVLPWPLSARGDEALRAQAARLRTFAEADGAPAARDIGWSLATTRAGLEHRAVVLGRDRTALADALAAVADGHPAPGAIRGSVRDGRLAFLFSGQGSQRAGAGRELYETFPVFADALDAVCARMDGSLDRPLRDAVFGDGDAIDQTVYTQAALFALEVALFRLLESWGVTPDHLLGHSIGELAAAHVAGVLSLDDACVLVAARGRLMQALPSGGAMLAVEGVESEVAEVLASYENRVGIAAVNGPTSVVVSGDADAVAELEAVWREAGRRVKRLTVSHAFHSPRMDAMLDEFADVAGGLSFHAPRIPLVSNVTGELADPEEIRTPGYWVRHVREAVRFADGVTTLRSQGVTTLIELGPDGVLTAMAQQSIDAAAVPVLRSGRDETESVLTALAHAYTQGVSVDWAAVLGGGRRVDLPVYPFQRKRYWPTPATTPRGDASGVDGWCYQEAWQPLTVPSGRSGGDLSGTWLLAVRDGTPDADVVSALRKGGAHVVELETAGLDRGTLAARLREVAGAVEASGLRGVVHLSSPDEEPAQSALSGTVLLLQALADAAIDAPLWRATRGAVSVLPADGPADPGQAAAWGLGRVAALEAPDLWGGLVDLPEELDERAGARLAQVLAGRSGEDQVAVRGSGVFGRRLRPAVPVVSGAGDAWVPSGPVLITGGTGGLGGEVARWLAGRGARRLVLASRRGPDAPGVAELVAELAESGTEAVVVACDVSDREALAVVLAQHPVTAVVHAAGVIEDGVLDSMGPEQLDSVWRAKALAADHLDELTAGLDLSLFLSFTSLAGVLGSTGQANYAAANAYVDALMERRRARGLAGTSVAWGIWDRSGMGTDGRVAARMARVGVPAMAPERALEALARVLDGGAVRTLVADVAWPRFAAGFTAVRPSPLIAELAAIGTEVRQATTRQTAAEARRAELLTRLAQEDGAGGERLLLELVCGQAALVLGHARAGELDPERAFRELGFDSLTAVELRNLLGASTGLTLPAGLVFDYPTPAALARHLLAELADTARRPEAALLPAAAAPSAASADEPVAIVAMSCRFPGGVSSPEQLWHLIESGTDAVSAFPTDRGWDLGTLFSPDPDRTGTTYAREGGFLDDVGSFDAALFGISPREALAMDPQQRLLLETAWEAFERAGIDPRSLKGSDTGVFAGTNGQDYLGLLLAGEPDLEGHLGTGSAASVLSGRLAYSFGLEGPAVTVDTACSSSLVALHLAVQALRNGECSLALAGGATVMSTPSAFVEFGKQRGLAADGRCKAFSADADGTGWGEGVGMLLVERLSDAVRNGHRVLAVVRGSAVNQDGASNGLTAPNGPSQQRVIRRALSGAGLAPSDVDVVEAHGTGTKLGDPIEAQALLATYGQDRPADRPLWLGSVKSNIGHTQAAAGVAGIIKMVMAMRHGVLPRTLHADEPAPHIGWSTGALGLLTENRPWETDGRPRRAGISGFGVSGTNAHTVIEEYVADVEHVDQGTTARPAAPAASAPRPFLLSAHSPASLRAQAERLLTALGADESVRDDDLAPALAASRATLNHRAVVLAADRPALLAGLAAVAADEDAPDVVRGRRERGRLAFLLSGQGSQRPGAGKELYASFPVFADALDEVCARMDGSLDRPLREVLFGEGEMLDQTRYTQAALFALEVALFRLLESWGVTPDYLLGHSIGELAAAHVAGVLSLGDACTLVAARGRLMQALPTGGAMLAVEGDESDIAEALAPYRTKAGIAAVNGPASLVISGDADVVAELAARWREEGRRVKRLTVSHAFHSPRMDAMLEEFGALAETLTFRVPRIPIVSNVTGKPADPDEIRTPGYWVRHVREAVRFADGITTLQEAGVTTLLELGPDGVLTAMARESTDATAIPVLRKGRDEAGTLLRALAELHVHGGAVDWRPLVGDRAASHVELPTYAFDRTRFWPQAPAAQQTGPAEDGWRYQVSWQRFDSPSAALDGTWLALLPAGHEEDPTVVSTLAALRSQGAVPTALAVDTTTPESARDLLAQAGPAAGVVSLLALDERPHPVHPHLTRGLAATVELTRSLEELEPDARLWCLTRGAVTATGSDAPPSDAQAQAWALGRVAALEAPHRWGGLVDLPPTWDERTEQALAQVLATTGGEDQVALRATGALARRLTPAPAPAAPASRWEPSGTVLITGGTGALGAEVARWLAAHGAAHLVLAGRRGADAPGVTELIAELAESGATATAVACDVSDRRSLAAALASLPVDRPLTAVVHAAGVSSAAPLGETGTDQLAEATRAKVLGAHHLDELLGDTPLDAFVLFSSIAGVWGSGGQAAYAAGNAALDALAEQRRARGLAATSIAWGPWAGAGMVADGDSAEYLARRGLHALHPERAVEALARAVAGSAPCTTVADVDWNRFVDAFTVTRPSPLLAGLVRQAVPERDPATPGHTPPSPTPCGKGSPPSLRKGRRRLSPLWWPPPSVKCSGTPRPTRSNRNRRSRSSASTR</sequence>
<dbReference type="SMART" id="SM00822">
    <property type="entry name" value="PKS_KR"/>
    <property type="match status" value="5"/>
</dbReference>
<evidence type="ECO:0000256" key="7">
    <source>
        <dbReference type="ARBA" id="ARBA00023268"/>
    </source>
</evidence>
<dbReference type="InterPro" id="IPR018201">
    <property type="entry name" value="Ketoacyl_synth_AS"/>
</dbReference>
<dbReference type="SMART" id="SM00827">
    <property type="entry name" value="PKS_AT"/>
    <property type="match status" value="5"/>
</dbReference>
<dbReference type="InterPro" id="IPR013968">
    <property type="entry name" value="PKS_KR"/>
</dbReference>
<dbReference type="InterPro" id="IPR049552">
    <property type="entry name" value="PKS_DH_N"/>
</dbReference>
<evidence type="ECO:0000256" key="4">
    <source>
        <dbReference type="ARBA" id="ARBA00022553"/>
    </source>
</evidence>
<dbReference type="InterPro" id="IPR016039">
    <property type="entry name" value="Thiolase-like"/>
</dbReference>
<dbReference type="CDD" id="cd08956">
    <property type="entry name" value="KR_3_FAS_SDR_x"/>
    <property type="match status" value="1"/>
</dbReference>
<dbReference type="SUPFAM" id="SSF52151">
    <property type="entry name" value="FabD/lysophospholipase-like"/>
    <property type="match status" value="5"/>
</dbReference>
<dbReference type="InterPro" id="IPR020841">
    <property type="entry name" value="PKS_Beta-ketoAc_synthase_dom"/>
</dbReference>
<dbReference type="CDD" id="cd08952">
    <property type="entry name" value="KR_1_SDR_x"/>
    <property type="match status" value="4"/>
</dbReference>
<keyword evidence="3" id="KW-0596">Phosphopantetheine</keyword>
<dbReference type="Pfam" id="PF22953">
    <property type="entry name" value="SpnB_Rossmann"/>
    <property type="match status" value="1"/>
</dbReference>
<evidence type="ECO:0000256" key="5">
    <source>
        <dbReference type="ARBA" id="ARBA00022679"/>
    </source>
</evidence>
<dbReference type="InterPro" id="IPR041618">
    <property type="entry name" value="PKS_DE"/>
</dbReference>
<dbReference type="PROSITE" id="PS00606">
    <property type="entry name" value="KS3_1"/>
    <property type="match status" value="5"/>
</dbReference>
<dbReference type="InterPro" id="IPR020806">
    <property type="entry name" value="PKS_PP-bd"/>
</dbReference>
<dbReference type="InterPro" id="IPR006162">
    <property type="entry name" value="Ppantetheine_attach_site"/>
</dbReference>
<dbReference type="Pfam" id="PF02801">
    <property type="entry name" value="Ketoacyl-synt_C"/>
    <property type="match status" value="5"/>
</dbReference>
<dbReference type="GO" id="GO:0004312">
    <property type="term" value="F:fatty acid synthase activity"/>
    <property type="evidence" value="ECO:0007669"/>
    <property type="project" value="TreeGrafter"/>
</dbReference>
<evidence type="ECO:0000256" key="1">
    <source>
        <dbReference type="ARBA" id="ARBA00001957"/>
    </source>
</evidence>
<dbReference type="Pfam" id="PF00550">
    <property type="entry name" value="PP-binding"/>
    <property type="match status" value="4"/>
</dbReference>
<feature type="domain" description="Ketosynthase family 3 (KS3)" evidence="13">
    <location>
        <begin position="1604"/>
        <end position="2021"/>
    </location>
</feature>
<dbReference type="PROSITE" id="PS52019">
    <property type="entry name" value="PKS_MFAS_DH"/>
    <property type="match status" value="1"/>
</dbReference>
<dbReference type="FunFam" id="3.40.47.10:FF:000019">
    <property type="entry name" value="Polyketide synthase type I"/>
    <property type="match status" value="5"/>
</dbReference>
<dbReference type="InterPro" id="IPR049900">
    <property type="entry name" value="PKS_mFAS_DH"/>
</dbReference>